<name>A0A067FPD1_CITSI</name>
<dbReference type="EMBL" id="KK784893">
    <property type="protein sequence ID" value="KDO69236.1"/>
    <property type="molecule type" value="Genomic_DNA"/>
</dbReference>
<organism evidence="1 2">
    <name type="scientific">Citrus sinensis</name>
    <name type="common">Sweet orange</name>
    <name type="synonym">Citrus aurantium var. sinensis</name>
    <dbReference type="NCBI Taxonomy" id="2711"/>
    <lineage>
        <taxon>Eukaryota</taxon>
        <taxon>Viridiplantae</taxon>
        <taxon>Streptophyta</taxon>
        <taxon>Embryophyta</taxon>
        <taxon>Tracheophyta</taxon>
        <taxon>Spermatophyta</taxon>
        <taxon>Magnoliopsida</taxon>
        <taxon>eudicotyledons</taxon>
        <taxon>Gunneridae</taxon>
        <taxon>Pentapetalae</taxon>
        <taxon>rosids</taxon>
        <taxon>malvids</taxon>
        <taxon>Sapindales</taxon>
        <taxon>Rutaceae</taxon>
        <taxon>Aurantioideae</taxon>
        <taxon>Citrus</taxon>
    </lineage>
</organism>
<evidence type="ECO:0000313" key="1">
    <source>
        <dbReference type="EMBL" id="KDO69239.1"/>
    </source>
</evidence>
<evidence type="ECO:0008006" key="3">
    <source>
        <dbReference type="Google" id="ProtNLM"/>
    </source>
</evidence>
<dbReference type="EMBL" id="KK784893">
    <property type="protein sequence ID" value="KDO69239.1"/>
    <property type="molecule type" value="Genomic_DNA"/>
</dbReference>
<protein>
    <recommendedName>
        <fullName evidence="3">Peptidase C39-like domain-containing protein</fullName>
    </recommendedName>
</protein>
<sequence length="78" mass="8908">HSWMEDVIVPGFYGSDSGYTGHYILICGYDANSDEFEIRDPASCRKREKVTLKCLEEARKSFGTDEDLLLISLEKTEK</sequence>
<dbReference type="Pfam" id="PF09778">
    <property type="entry name" value="Guanylate_cyc_2"/>
    <property type="match status" value="1"/>
</dbReference>
<dbReference type="PANTHER" id="PTHR31400">
    <property type="entry name" value="GUANYLYL CYCLASE DOMAIN CONTAINING PROTEIN 1 GUCD1"/>
    <property type="match status" value="1"/>
</dbReference>
<keyword evidence="2" id="KW-1185">Reference proteome</keyword>
<dbReference type="PANTHER" id="PTHR31400:SF1">
    <property type="entry name" value="PROTEIN GUCD1"/>
    <property type="match status" value="1"/>
</dbReference>
<dbReference type="EMBL" id="KK784893">
    <property type="protein sequence ID" value="KDO69238.1"/>
    <property type="molecule type" value="Genomic_DNA"/>
</dbReference>
<dbReference type="Proteomes" id="UP000027120">
    <property type="component" value="Unassembled WGS sequence"/>
</dbReference>
<dbReference type="EMBL" id="KK784893">
    <property type="protein sequence ID" value="KDO69237.1"/>
    <property type="molecule type" value="Genomic_DNA"/>
</dbReference>
<evidence type="ECO:0000313" key="2">
    <source>
        <dbReference type="Proteomes" id="UP000027120"/>
    </source>
</evidence>
<gene>
    <name evidence="1" type="ORF">CISIN_1g0243821mg</name>
</gene>
<reference evidence="1 2" key="1">
    <citation type="submission" date="2014-04" db="EMBL/GenBank/DDBJ databases">
        <authorList>
            <consortium name="International Citrus Genome Consortium"/>
            <person name="Gmitter F."/>
            <person name="Chen C."/>
            <person name="Farmerie W."/>
            <person name="Harkins T."/>
            <person name="Desany B."/>
            <person name="Mohiuddin M."/>
            <person name="Kodira C."/>
            <person name="Borodovsky M."/>
            <person name="Lomsadze A."/>
            <person name="Burns P."/>
            <person name="Jenkins J."/>
            <person name="Prochnik S."/>
            <person name="Shu S."/>
            <person name="Chapman J."/>
            <person name="Pitluck S."/>
            <person name="Schmutz J."/>
            <person name="Rokhsar D."/>
        </authorList>
    </citation>
    <scope>NUCLEOTIDE SEQUENCE</scope>
</reference>
<accession>A0A067FPD1</accession>
<dbReference type="AlphaFoldDB" id="A0A067FPD1"/>
<feature type="non-terminal residue" evidence="1">
    <location>
        <position position="1"/>
    </location>
</feature>
<dbReference type="InterPro" id="IPR018616">
    <property type="entry name" value="GUCD1"/>
</dbReference>
<proteinExistence type="predicted"/>
<dbReference type="EMBL" id="KK784893">
    <property type="protein sequence ID" value="KDO69235.1"/>
    <property type="molecule type" value="Genomic_DNA"/>
</dbReference>